<gene>
    <name evidence="1" type="ORF">EV213_105147</name>
</gene>
<dbReference type="AlphaFoldDB" id="A0A4R6U401"/>
<evidence type="ECO:0008006" key="3">
    <source>
        <dbReference type="Google" id="ProtNLM"/>
    </source>
</evidence>
<name>A0A4R6U401_9BACI</name>
<evidence type="ECO:0000313" key="2">
    <source>
        <dbReference type="Proteomes" id="UP000295632"/>
    </source>
</evidence>
<keyword evidence="2" id="KW-1185">Reference proteome</keyword>
<comment type="caution">
    <text evidence="1">The sequence shown here is derived from an EMBL/GenBank/DDBJ whole genome shotgun (WGS) entry which is preliminary data.</text>
</comment>
<accession>A0A4R6U401</accession>
<sequence>MIITKQIIQGKGIDYTLRSAELQDAKALSALRVQIDGETDHMDRVYGEA</sequence>
<dbReference type="Proteomes" id="UP000295632">
    <property type="component" value="Unassembled WGS sequence"/>
</dbReference>
<protein>
    <recommendedName>
        <fullName evidence="3">Acetyltransferase (GNAT) family protein</fullName>
    </recommendedName>
</protein>
<reference evidence="1 2" key="1">
    <citation type="submission" date="2019-03" db="EMBL/GenBank/DDBJ databases">
        <title>Genomic Encyclopedia of Type Strains, Phase IV (KMG-IV): sequencing the most valuable type-strain genomes for metagenomic binning, comparative biology and taxonomic classification.</title>
        <authorList>
            <person name="Goeker M."/>
        </authorList>
    </citation>
    <scope>NUCLEOTIDE SEQUENCE [LARGE SCALE GENOMIC DNA]</scope>
    <source>
        <strain evidence="1 2">DSM 28697</strain>
    </source>
</reference>
<proteinExistence type="predicted"/>
<organism evidence="1 2">
    <name type="scientific">Aureibacillus halotolerans</name>
    <dbReference type="NCBI Taxonomy" id="1508390"/>
    <lineage>
        <taxon>Bacteria</taxon>
        <taxon>Bacillati</taxon>
        <taxon>Bacillota</taxon>
        <taxon>Bacilli</taxon>
        <taxon>Bacillales</taxon>
        <taxon>Bacillaceae</taxon>
        <taxon>Aureibacillus</taxon>
    </lineage>
</organism>
<dbReference type="EMBL" id="SNYJ01000005">
    <property type="protein sequence ID" value="TDQ40801.1"/>
    <property type="molecule type" value="Genomic_DNA"/>
</dbReference>
<evidence type="ECO:0000313" key="1">
    <source>
        <dbReference type="EMBL" id="TDQ40801.1"/>
    </source>
</evidence>